<proteinExistence type="predicted"/>
<dbReference type="AlphaFoldDB" id="A0A7M5TVV9"/>
<dbReference type="RefSeq" id="XP_066932295.1">
    <property type="nucleotide sequence ID" value="XM_067076194.1"/>
</dbReference>
<dbReference type="OrthoDB" id="6159518at2759"/>
<evidence type="ECO:0000313" key="2">
    <source>
        <dbReference type="EnsemblMetazoa" id="CLYHEMP002608.1"/>
    </source>
</evidence>
<keyword evidence="3" id="KW-1185">Reference proteome</keyword>
<feature type="region of interest" description="Disordered" evidence="1">
    <location>
        <begin position="1"/>
        <end position="28"/>
    </location>
</feature>
<name>A0A7M5TVV9_9CNID</name>
<protein>
    <submittedName>
        <fullName evidence="2">Uncharacterized protein</fullName>
    </submittedName>
</protein>
<reference evidence="2" key="1">
    <citation type="submission" date="2021-01" db="UniProtKB">
        <authorList>
            <consortium name="EnsemblMetazoa"/>
        </authorList>
    </citation>
    <scope>IDENTIFICATION</scope>
</reference>
<organism evidence="2 3">
    <name type="scientific">Clytia hemisphaerica</name>
    <dbReference type="NCBI Taxonomy" id="252671"/>
    <lineage>
        <taxon>Eukaryota</taxon>
        <taxon>Metazoa</taxon>
        <taxon>Cnidaria</taxon>
        <taxon>Hydrozoa</taxon>
        <taxon>Hydroidolina</taxon>
        <taxon>Leptothecata</taxon>
        <taxon>Obeliida</taxon>
        <taxon>Clytiidae</taxon>
        <taxon>Clytia</taxon>
    </lineage>
</organism>
<feature type="compositionally biased region" description="Polar residues" evidence="1">
    <location>
        <begin position="278"/>
        <end position="287"/>
    </location>
</feature>
<dbReference type="RefSeq" id="XP_066929778.1">
    <property type="nucleotide sequence ID" value="XM_067073677.1"/>
</dbReference>
<dbReference type="GeneID" id="136819963"/>
<feature type="compositionally biased region" description="Basic and acidic residues" evidence="1">
    <location>
        <begin position="1"/>
        <end position="12"/>
    </location>
</feature>
<evidence type="ECO:0000256" key="1">
    <source>
        <dbReference type="SAM" id="MobiDB-lite"/>
    </source>
</evidence>
<dbReference type="EnsemblMetazoa" id="CLYHEMT002608.1">
    <property type="protein sequence ID" value="CLYHEMP002608.1"/>
    <property type="gene ID" value="CLYHEMG002608"/>
</dbReference>
<sequence>MAEQEIANKEKQAAGSSKRSADVLGEDELEGPRAKVSCLELFEEDNAINLRSDLADQINNYIRRHVSDKILKEKILEDYPIPSNIDKPQKLDMFMKDTLTSYKAFAMARDSQLYNIQSGIHKIFGPLANLWELAEEDKKDLLSKEDVPDEVKEKMEEMCRSFTNVIALVGQASNKVAYYRRLNMVENMTGDSKRAKELLSENEEVFNEKSCNLFGEKFEDLIVKLAKSKKKSKDALSNLASPKPVSKKPFHRSSLSNADQGGDRGRGNRGAFSGWLARSQSSFNKRGNSAFRGRGRGRGRFGG</sequence>
<evidence type="ECO:0000313" key="3">
    <source>
        <dbReference type="Proteomes" id="UP000594262"/>
    </source>
</evidence>
<dbReference type="Proteomes" id="UP000594262">
    <property type="component" value="Unplaced"/>
</dbReference>
<dbReference type="GeneID" id="136817330"/>
<feature type="compositionally biased region" description="Basic residues" evidence="1">
    <location>
        <begin position="293"/>
        <end position="303"/>
    </location>
</feature>
<feature type="region of interest" description="Disordered" evidence="1">
    <location>
        <begin position="233"/>
        <end position="303"/>
    </location>
</feature>
<accession>A0A7M5TVV9</accession>